<protein>
    <submittedName>
        <fullName evidence="2">Uncharacterized protein</fullName>
    </submittedName>
</protein>
<reference evidence="2 3" key="1">
    <citation type="submission" date="2020-07" db="EMBL/GenBank/DDBJ databases">
        <title>Sequencing the genomes of 1000 actinobacteria strains.</title>
        <authorList>
            <person name="Klenk H.-P."/>
        </authorList>
    </citation>
    <scope>NUCLEOTIDE SEQUENCE [LARGE SCALE GENOMIC DNA]</scope>
    <source>
        <strain evidence="2 3">DSM 102047</strain>
    </source>
</reference>
<dbReference type="Pfam" id="PF20060">
    <property type="entry name" value="DUF6459"/>
    <property type="match status" value="1"/>
</dbReference>
<evidence type="ECO:0000313" key="3">
    <source>
        <dbReference type="Proteomes" id="UP000521748"/>
    </source>
</evidence>
<feature type="region of interest" description="Disordered" evidence="1">
    <location>
        <begin position="1"/>
        <end position="52"/>
    </location>
</feature>
<evidence type="ECO:0000256" key="1">
    <source>
        <dbReference type="SAM" id="MobiDB-lite"/>
    </source>
</evidence>
<evidence type="ECO:0000313" key="2">
    <source>
        <dbReference type="EMBL" id="NYE94903.1"/>
    </source>
</evidence>
<dbReference type="Proteomes" id="UP000521748">
    <property type="component" value="Unassembled WGS sequence"/>
</dbReference>
<dbReference type="RefSeq" id="WP_179388614.1">
    <property type="nucleotide sequence ID" value="NZ_JACBYQ010000001.1"/>
</dbReference>
<accession>A0A7Y9LSQ7</accession>
<dbReference type="AlphaFoldDB" id="A0A7Y9LSQ7"/>
<comment type="caution">
    <text evidence="2">The sequence shown here is derived from an EMBL/GenBank/DDBJ whole genome shotgun (WGS) entry which is preliminary data.</text>
</comment>
<sequence>MIIAASTPPEPDPPDHTDLSAPETPPNGHAKRAEKSGARDSEPMTSPISALALPSSEEVRKVRQLAATVSKAALEVLGGTRQVQQLSRLLGAEAFQILERRTALTLEARESPVAAQQKKLRSLHQSPQIRSVRGCRVSPGIYELSVVAADRCRYRAIAVRIEQDAGSWLVTVLQIG</sequence>
<feature type="compositionally biased region" description="Basic and acidic residues" evidence="1">
    <location>
        <begin position="31"/>
        <end position="42"/>
    </location>
</feature>
<gene>
    <name evidence="2" type="ORF">FHU41_001124</name>
</gene>
<keyword evidence="3" id="KW-1185">Reference proteome</keyword>
<organism evidence="2 3">
    <name type="scientific">Psychromicrobium silvestre</name>
    <dbReference type="NCBI Taxonomy" id="1645614"/>
    <lineage>
        <taxon>Bacteria</taxon>
        <taxon>Bacillati</taxon>
        <taxon>Actinomycetota</taxon>
        <taxon>Actinomycetes</taxon>
        <taxon>Micrococcales</taxon>
        <taxon>Micrococcaceae</taxon>
        <taxon>Psychromicrobium</taxon>
    </lineage>
</organism>
<dbReference type="EMBL" id="JACBYQ010000001">
    <property type="protein sequence ID" value="NYE94903.1"/>
    <property type="molecule type" value="Genomic_DNA"/>
</dbReference>
<proteinExistence type="predicted"/>
<name>A0A7Y9LSQ7_9MICC</name>
<dbReference type="InterPro" id="IPR045596">
    <property type="entry name" value="DUF6459"/>
</dbReference>